<proteinExistence type="predicted"/>
<keyword evidence="3" id="KW-0547">Nucleotide-binding</keyword>
<feature type="domain" description="Mur ligase C-terminal" evidence="10">
    <location>
        <begin position="328"/>
        <end position="460"/>
    </location>
</feature>
<feature type="domain" description="Mur ligase central" evidence="11">
    <location>
        <begin position="127"/>
        <end position="306"/>
    </location>
</feature>
<dbReference type="RefSeq" id="WP_163959130.1">
    <property type="nucleotide sequence ID" value="NZ_BAAAES010000008.1"/>
</dbReference>
<evidence type="ECO:0000256" key="3">
    <source>
        <dbReference type="ARBA" id="ARBA00022741"/>
    </source>
</evidence>
<keyword evidence="2" id="KW-0132">Cell division</keyword>
<dbReference type="InterPro" id="IPR036565">
    <property type="entry name" value="Mur-like_cat_sf"/>
</dbReference>
<evidence type="ECO:0000256" key="2">
    <source>
        <dbReference type="ARBA" id="ARBA00022618"/>
    </source>
</evidence>
<gene>
    <name evidence="12" type="primary">murC_1</name>
    <name evidence="12" type="ORF">GCM10009102_15470</name>
</gene>
<keyword evidence="1 12" id="KW-0436">Ligase</keyword>
<dbReference type="Proteomes" id="UP001500238">
    <property type="component" value="Unassembled WGS sequence"/>
</dbReference>
<evidence type="ECO:0000313" key="12">
    <source>
        <dbReference type="EMBL" id="GAA0666559.1"/>
    </source>
</evidence>
<sequence>MANGNIPAFVHGSVGGKRFFLVGIGGSGMMPLATILRGRGATVDGSDRGLDQGRVPAKFDALRARGIGLFAQDGSGITSPDQIVVASAAVEDSVPDIVAAQALGCTRASRAELLSTLFNQSRLPIGVAGTSGKSTVTGMIGWILHATGRDPTVMNGAVMKNFVRPDAPFASALVGAGEAFVSEVDESDGSIAAYRPRIAVLNNVSLDHKGLDELRLLFAAFIAKAETAIVNIDNDEAATLAHALPRARLATFGLHGDADFTAQAIVEAPFAVAFDLVAGGNRAIPVRLQVPGRHNVANALAAIAAAVAAGVPLSEAAAAIAGFTGLRRRFDLVGDAGGVAVIDDFGHNPDKIAATLATLHAFPGRLLVLFQPHGYGPLKVMRRELVAMFESHLAPGDVLVLPDPVYHGGTVAREVGSAAIVADITTSAREAHHIPDRAAAAARLVALAKPGDRIVVMGARDDTLSLLAADMLESLAAKG</sequence>
<evidence type="ECO:0000256" key="7">
    <source>
        <dbReference type="ARBA" id="ARBA00023306"/>
    </source>
</evidence>
<feature type="domain" description="Mur ligase N-terminal catalytic" evidence="9">
    <location>
        <begin position="22"/>
        <end position="121"/>
    </location>
</feature>
<dbReference type="InterPro" id="IPR050061">
    <property type="entry name" value="MurCDEF_pg_biosynth"/>
</dbReference>
<evidence type="ECO:0000256" key="1">
    <source>
        <dbReference type="ARBA" id="ARBA00022598"/>
    </source>
</evidence>
<dbReference type="Pfam" id="PF01225">
    <property type="entry name" value="Mur_ligase"/>
    <property type="match status" value="1"/>
</dbReference>
<keyword evidence="7" id="KW-0131">Cell cycle</keyword>
<dbReference type="InterPro" id="IPR004101">
    <property type="entry name" value="Mur_ligase_C"/>
</dbReference>
<keyword evidence="13" id="KW-1185">Reference proteome</keyword>
<reference evidence="12 13" key="1">
    <citation type="journal article" date="2019" name="Int. J. Syst. Evol. Microbiol.">
        <title>The Global Catalogue of Microorganisms (GCM) 10K type strain sequencing project: providing services to taxonomists for standard genome sequencing and annotation.</title>
        <authorList>
            <consortium name="The Broad Institute Genomics Platform"/>
            <consortium name="The Broad Institute Genome Sequencing Center for Infectious Disease"/>
            <person name="Wu L."/>
            <person name="Ma J."/>
        </authorList>
    </citation>
    <scope>NUCLEOTIDE SEQUENCE [LARGE SCALE GENOMIC DNA]</scope>
    <source>
        <strain evidence="12 13">JCM 14603</strain>
    </source>
</reference>
<keyword evidence="6" id="KW-0573">Peptidoglycan synthesis</keyword>
<name>A0ABN1HTJ7_9SPHN</name>
<evidence type="ECO:0000313" key="13">
    <source>
        <dbReference type="Proteomes" id="UP001500238"/>
    </source>
</evidence>
<dbReference type="GO" id="GO:0016874">
    <property type="term" value="F:ligase activity"/>
    <property type="evidence" value="ECO:0007669"/>
    <property type="project" value="UniProtKB-KW"/>
</dbReference>
<dbReference type="Pfam" id="PF02875">
    <property type="entry name" value="Mur_ligase_C"/>
    <property type="match status" value="1"/>
</dbReference>
<dbReference type="SUPFAM" id="SSF53623">
    <property type="entry name" value="MurD-like peptide ligases, catalytic domain"/>
    <property type="match status" value="1"/>
</dbReference>
<dbReference type="PANTHER" id="PTHR43445:SF3">
    <property type="entry name" value="UDP-N-ACETYLMURAMATE--L-ALANINE LIGASE"/>
    <property type="match status" value="1"/>
</dbReference>
<keyword evidence="4" id="KW-0067">ATP-binding</keyword>
<keyword evidence="8" id="KW-0961">Cell wall biogenesis/degradation</keyword>
<dbReference type="Gene3D" id="3.40.50.720">
    <property type="entry name" value="NAD(P)-binding Rossmann-like Domain"/>
    <property type="match status" value="1"/>
</dbReference>
<evidence type="ECO:0000256" key="4">
    <source>
        <dbReference type="ARBA" id="ARBA00022840"/>
    </source>
</evidence>
<evidence type="ECO:0000256" key="8">
    <source>
        <dbReference type="ARBA" id="ARBA00023316"/>
    </source>
</evidence>
<dbReference type="Pfam" id="PF08245">
    <property type="entry name" value="Mur_ligase_M"/>
    <property type="match status" value="1"/>
</dbReference>
<dbReference type="PANTHER" id="PTHR43445">
    <property type="entry name" value="UDP-N-ACETYLMURAMATE--L-ALANINE LIGASE-RELATED"/>
    <property type="match status" value="1"/>
</dbReference>
<organism evidence="12 13">
    <name type="scientific">Sphingomonas insulae</name>
    <dbReference type="NCBI Taxonomy" id="424800"/>
    <lineage>
        <taxon>Bacteria</taxon>
        <taxon>Pseudomonadati</taxon>
        <taxon>Pseudomonadota</taxon>
        <taxon>Alphaproteobacteria</taxon>
        <taxon>Sphingomonadales</taxon>
        <taxon>Sphingomonadaceae</taxon>
        <taxon>Sphingomonas</taxon>
    </lineage>
</organism>
<dbReference type="InterPro" id="IPR036615">
    <property type="entry name" value="Mur_ligase_C_dom_sf"/>
</dbReference>
<comment type="caution">
    <text evidence="12">The sequence shown here is derived from an EMBL/GenBank/DDBJ whole genome shotgun (WGS) entry which is preliminary data.</text>
</comment>
<dbReference type="InterPro" id="IPR013221">
    <property type="entry name" value="Mur_ligase_cen"/>
</dbReference>
<dbReference type="Gene3D" id="3.90.190.20">
    <property type="entry name" value="Mur ligase, C-terminal domain"/>
    <property type="match status" value="1"/>
</dbReference>
<protein>
    <submittedName>
        <fullName evidence="12">UDP-N-acetylmuramate--L-alanine ligase</fullName>
    </submittedName>
</protein>
<dbReference type="EMBL" id="BAAAES010000008">
    <property type="protein sequence ID" value="GAA0666559.1"/>
    <property type="molecule type" value="Genomic_DNA"/>
</dbReference>
<evidence type="ECO:0000259" key="9">
    <source>
        <dbReference type="Pfam" id="PF01225"/>
    </source>
</evidence>
<dbReference type="SUPFAM" id="SSF53244">
    <property type="entry name" value="MurD-like peptide ligases, peptide-binding domain"/>
    <property type="match status" value="1"/>
</dbReference>
<evidence type="ECO:0000256" key="6">
    <source>
        <dbReference type="ARBA" id="ARBA00022984"/>
    </source>
</evidence>
<evidence type="ECO:0000256" key="5">
    <source>
        <dbReference type="ARBA" id="ARBA00022960"/>
    </source>
</evidence>
<evidence type="ECO:0000259" key="10">
    <source>
        <dbReference type="Pfam" id="PF02875"/>
    </source>
</evidence>
<evidence type="ECO:0000259" key="11">
    <source>
        <dbReference type="Pfam" id="PF08245"/>
    </source>
</evidence>
<dbReference type="SUPFAM" id="SSF51984">
    <property type="entry name" value="MurCD N-terminal domain"/>
    <property type="match status" value="1"/>
</dbReference>
<accession>A0ABN1HTJ7</accession>
<dbReference type="InterPro" id="IPR000713">
    <property type="entry name" value="Mur_ligase_N"/>
</dbReference>
<dbReference type="Gene3D" id="3.40.1190.10">
    <property type="entry name" value="Mur-like, catalytic domain"/>
    <property type="match status" value="1"/>
</dbReference>
<keyword evidence="5" id="KW-0133">Cell shape</keyword>